<feature type="chain" id="PRO_5045604460" evidence="1">
    <location>
        <begin position="31"/>
        <end position="120"/>
    </location>
</feature>
<protein>
    <submittedName>
        <fullName evidence="2">DUF2946 family protein</fullName>
    </submittedName>
</protein>
<organism evidence="2 3">
    <name type="scientific">Luteibacter sahnii</name>
    <dbReference type="NCBI Taxonomy" id="3021977"/>
    <lineage>
        <taxon>Bacteria</taxon>
        <taxon>Pseudomonadati</taxon>
        <taxon>Pseudomonadota</taxon>
        <taxon>Gammaproteobacteria</taxon>
        <taxon>Lysobacterales</taxon>
        <taxon>Rhodanobacteraceae</taxon>
        <taxon>Luteibacter</taxon>
    </lineage>
</organism>
<reference evidence="2 3" key="1">
    <citation type="journal article" date="2024" name="Curr. Microbiol.">
        <title>Luteibacter sahnii sp. nov., A Novel Yellow-Colored Xanthomonadin Pigment Producing Probiotic Bacterium from Healthy Rice Seed Microbiome.</title>
        <authorList>
            <person name="Jaiswal G."/>
            <person name="Rana R."/>
            <person name="Nayak P.K."/>
            <person name="Chouhan R."/>
            <person name="Gandhi S.G."/>
            <person name="Patel H.K."/>
            <person name="Patil P.B."/>
        </authorList>
    </citation>
    <scope>NUCLEOTIDE SEQUENCE [LARGE SCALE GENOMIC DNA]</scope>
    <source>
        <strain evidence="2 3">PPL201</strain>
    </source>
</reference>
<dbReference type="InterPro" id="IPR021333">
    <property type="entry name" value="DUF2946"/>
</dbReference>
<feature type="signal peptide" evidence="1">
    <location>
        <begin position="1"/>
        <end position="30"/>
    </location>
</feature>
<evidence type="ECO:0000313" key="2">
    <source>
        <dbReference type="EMBL" id="MDF4026390.1"/>
    </source>
</evidence>
<proteinExistence type="predicted"/>
<evidence type="ECO:0000256" key="1">
    <source>
        <dbReference type="SAM" id="SignalP"/>
    </source>
</evidence>
<gene>
    <name evidence="2" type="ORF">P3W24_15560</name>
</gene>
<name>A0ABT6BE07_9GAMM</name>
<accession>A0ABT6BE07</accession>
<evidence type="ECO:0000313" key="3">
    <source>
        <dbReference type="Proteomes" id="UP001528850"/>
    </source>
</evidence>
<comment type="caution">
    <text evidence="2">The sequence shown here is derived from an EMBL/GenBank/DDBJ whole genome shotgun (WGS) entry which is preliminary data.</text>
</comment>
<keyword evidence="1" id="KW-0732">Signal</keyword>
<keyword evidence="3" id="KW-1185">Reference proteome</keyword>
<sequence length="120" mass="12770">MAGHRWWRWMAAFAVWVAVLAPTVSRTAQSCVFPELSALCGQVSAGHEHHHRHEGGHHDDGEGACGYCTLFARTPSLGGMVALHRMACVAAPPPDVRPVTPGFVTLAFPRPPSQGPPAVA</sequence>
<dbReference type="RefSeq" id="WP_320551699.1">
    <property type="nucleotide sequence ID" value="NZ_JAQLOK010000003.1"/>
</dbReference>
<dbReference type="Proteomes" id="UP001528850">
    <property type="component" value="Unassembled WGS sequence"/>
</dbReference>
<dbReference type="EMBL" id="JARJJS010000004">
    <property type="protein sequence ID" value="MDF4026390.1"/>
    <property type="molecule type" value="Genomic_DNA"/>
</dbReference>
<dbReference type="Pfam" id="PF11162">
    <property type="entry name" value="DUF2946"/>
    <property type="match status" value="1"/>
</dbReference>